<proteinExistence type="inferred from homology"/>
<comment type="subcellular location">
    <subcellularLocation>
        <location evidence="2">Cell envelope</location>
    </subcellularLocation>
</comment>
<name>A0A8H7ME99_9PLEO</name>
<evidence type="ECO:0000256" key="2">
    <source>
        <dbReference type="ARBA" id="ARBA00004196"/>
    </source>
</evidence>
<reference evidence="8" key="1">
    <citation type="submission" date="2018-12" db="EMBL/GenBank/DDBJ databases">
        <authorList>
            <person name="Syme R.A."/>
            <person name="Farfan-Caceres L."/>
            <person name="Lichtenzveig J."/>
        </authorList>
    </citation>
    <scope>NUCLEOTIDE SEQUENCE</scope>
    <source>
        <strain evidence="8">Al4</strain>
    </source>
</reference>
<feature type="signal peptide" evidence="7">
    <location>
        <begin position="1"/>
        <end position="15"/>
    </location>
</feature>
<evidence type="ECO:0000256" key="7">
    <source>
        <dbReference type="SAM" id="SignalP"/>
    </source>
</evidence>
<gene>
    <name evidence="8" type="ORF">EKO04_010221</name>
</gene>
<protein>
    <recommendedName>
        <fullName evidence="4">glucan endo-1,3-beta-D-glucosidase</fullName>
        <ecNumber evidence="4">3.2.1.39</ecNumber>
    </recommendedName>
</protein>
<dbReference type="GO" id="GO:0009277">
    <property type="term" value="C:fungal-type cell wall"/>
    <property type="evidence" value="ECO:0007669"/>
    <property type="project" value="TreeGrafter"/>
</dbReference>
<evidence type="ECO:0000256" key="1">
    <source>
        <dbReference type="ARBA" id="ARBA00000382"/>
    </source>
</evidence>
<dbReference type="PANTHER" id="PTHR16631:SF13">
    <property type="entry name" value="GLUCAN ENDO-1,3-BETA-GLUCOSIDASE EGLC-RELATED"/>
    <property type="match status" value="1"/>
</dbReference>
<dbReference type="InterPro" id="IPR017853">
    <property type="entry name" value="GH"/>
</dbReference>
<dbReference type="PANTHER" id="PTHR16631">
    <property type="entry name" value="GLUCAN 1,3-BETA-GLUCOSIDASE"/>
    <property type="match status" value="1"/>
</dbReference>
<comment type="similarity">
    <text evidence="3">Belongs to the glycosyl hydrolase 17 family.</text>
</comment>
<feature type="chain" id="PRO_5034906158" description="glucan endo-1,3-beta-D-glucosidase" evidence="7">
    <location>
        <begin position="16"/>
        <end position="525"/>
    </location>
</feature>
<comment type="catalytic activity">
    <reaction evidence="1">
        <text>Hydrolysis of (1-&gt;3)-beta-D-glucosidic linkages in (1-&gt;3)-beta-D-glucans.</text>
        <dbReference type="EC" id="3.2.1.39"/>
    </reaction>
</comment>
<dbReference type="AlphaFoldDB" id="A0A8H7ME99"/>
<dbReference type="OrthoDB" id="77201at2759"/>
<keyword evidence="5" id="KW-0378">Hydrolase</keyword>
<dbReference type="InterPro" id="IPR050732">
    <property type="entry name" value="Beta-glucan_modifiers"/>
</dbReference>
<dbReference type="GO" id="GO:0042973">
    <property type="term" value="F:glucan endo-1,3-beta-D-glucosidase activity"/>
    <property type="evidence" value="ECO:0007669"/>
    <property type="project" value="UniProtKB-EC"/>
</dbReference>
<keyword evidence="9" id="KW-1185">Reference proteome</keyword>
<evidence type="ECO:0000256" key="6">
    <source>
        <dbReference type="SAM" id="MobiDB-lite"/>
    </source>
</evidence>
<evidence type="ECO:0000256" key="4">
    <source>
        <dbReference type="ARBA" id="ARBA00012780"/>
    </source>
</evidence>
<dbReference type="GO" id="GO:0009986">
    <property type="term" value="C:cell surface"/>
    <property type="evidence" value="ECO:0007669"/>
    <property type="project" value="TreeGrafter"/>
</dbReference>
<feature type="region of interest" description="Disordered" evidence="6">
    <location>
        <begin position="407"/>
        <end position="428"/>
    </location>
</feature>
<sequence length="525" mass="55841">MKYTLLTFFLAPAAARIYTGFNYGAFWSHESNVKRYADFHHGFELAKNLTNTPVPFDSARLYTCITAGTQSDPTEAFQAAIDTGTNLLLGMWISPGASGQPNDLQIDNELAALEKGFQLHGQKLADLVIGLSIGNEDVYRFNNAAAGVGSDNLLLSIKRVRESIAASPYAKFMRDKPIGHTDTAMYAVVPGSDFTGMTAYPYWEGKSIDSAAQSFLSVLGDTQRRAGNTPVWISEMGWPINGTQKGEAVASVDNYQRYWDEVGCQVFAGLGVIGYEDLPAADPRSELWWKGSQTTTLSTFPSTSPAAKTLPSTPPTIASNSKVPLHPTTTISIITSNTSATPASTPASICITMLDLQQNGIYIPVAVPPLSGIKECAPPPRFSGSPLTMLASEDVVSFDLYAPSPTPATSTVDEVGESATTTTTPTPVLANPPCTTLDGVIHEVYMSDGMRYLGKSVAAFLYHASGFDTAIFSNLVGAFGSCWCGVRAVDAKDGGVDKAGVDVNVSIDIGVEVNTTDGDQANDVE</sequence>
<dbReference type="Gene3D" id="3.20.20.80">
    <property type="entry name" value="Glycosidases"/>
    <property type="match status" value="1"/>
</dbReference>
<evidence type="ECO:0000313" key="9">
    <source>
        <dbReference type="Proteomes" id="UP000651452"/>
    </source>
</evidence>
<dbReference type="EMBL" id="RZGK01000020">
    <property type="protein sequence ID" value="KAF9691748.1"/>
    <property type="molecule type" value="Genomic_DNA"/>
</dbReference>
<keyword evidence="7" id="KW-0732">Signal</keyword>
<dbReference type="GO" id="GO:0071555">
    <property type="term" value="P:cell wall organization"/>
    <property type="evidence" value="ECO:0007669"/>
    <property type="project" value="TreeGrafter"/>
</dbReference>
<dbReference type="SUPFAM" id="SSF51445">
    <property type="entry name" value="(Trans)glycosidases"/>
    <property type="match status" value="1"/>
</dbReference>
<accession>A0A8H7ME99</accession>
<comment type="caution">
    <text evidence="8">The sequence shown here is derived from an EMBL/GenBank/DDBJ whole genome shotgun (WGS) entry which is preliminary data.</text>
</comment>
<feature type="region of interest" description="Disordered" evidence="6">
    <location>
        <begin position="299"/>
        <end position="322"/>
    </location>
</feature>
<reference evidence="8" key="2">
    <citation type="submission" date="2020-09" db="EMBL/GenBank/DDBJ databases">
        <title>Reference genome assembly for Australian Ascochyta lentis isolate Al4.</title>
        <authorList>
            <person name="Lee R.C."/>
            <person name="Farfan-Caceres L.M."/>
            <person name="Debler J.W."/>
            <person name="Williams A.H."/>
            <person name="Henares B.M."/>
        </authorList>
    </citation>
    <scope>NUCLEOTIDE SEQUENCE</scope>
    <source>
        <strain evidence="8">Al4</strain>
    </source>
</reference>
<evidence type="ECO:0000313" key="8">
    <source>
        <dbReference type="EMBL" id="KAF9691748.1"/>
    </source>
</evidence>
<dbReference type="EC" id="3.2.1.39" evidence="4"/>
<evidence type="ECO:0000256" key="3">
    <source>
        <dbReference type="ARBA" id="ARBA00008773"/>
    </source>
</evidence>
<dbReference type="GO" id="GO:0005576">
    <property type="term" value="C:extracellular region"/>
    <property type="evidence" value="ECO:0007669"/>
    <property type="project" value="TreeGrafter"/>
</dbReference>
<evidence type="ECO:0000256" key="5">
    <source>
        <dbReference type="ARBA" id="ARBA00022801"/>
    </source>
</evidence>
<organism evidence="8 9">
    <name type="scientific">Ascochyta lentis</name>
    <dbReference type="NCBI Taxonomy" id="205686"/>
    <lineage>
        <taxon>Eukaryota</taxon>
        <taxon>Fungi</taxon>
        <taxon>Dikarya</taxon>
        <taxon>Ascomycota</taxon>
        <taxon>Pezizomycotina</taxon>
        <taxon>Dothideomycetes</taxon>
        <taxon>Pleosporomycetidae</taxon>
        <taxon>Pleosporales</taxon>
        <taxon>Pleosporineae</taxon>
        <taxon>Didymellaceae</taxon>
        <taxon>Ascochyta</taxon>
    </lineage>
</organism>
<dbReference type="Proteomes" id="UP000651452">
    <property type="component" value="Unassembled WGS sequence"/>
</dbReference>